<sequence length="323" mass="34021">MQITSNASHSLLTDIPDANLSPAEEGKFSGNHSYRDREQHISPSQALRCHGANASLAPRPVDFSASPQENKADKPTSPARSFGGSGANSPETLVKMMQIMLTELMQLLFKMLASFQDPSASQSGGSPADGGGDSRSPSFKLSPNTTSPAMASGSPVNDATPANKSAETSMPGLPPQLQQFSKEYADAAKETGVPASTLAALTWTESRGNVQATSTNPGNGETDGGMNQINPDTYEAMREKYPDKLSGDANDPHNQILCSALMLRDYQQQFGGNMDAALRAYNSGPNQVNLNDLSLVTLGNPNYVNEVNSTARIIASGQGTVPA</sequence>
<feature type="region of interest" description="Disordered" evidence="1">
    <location>
        <begin position="204"/>
        <end position="230"/>
    </location>
</feature>
<evidence type="ECO:0000256" key="1">
    <source>
        <dbReference type="SAM" id="MobiDB-lite"/>
    </source>
</evidence>
<feature type="region of interest" description="Disordered" evidence="1">
    <location>
        <begin position="1"/>
        <end position="42"/>
    </location>
</feature>
<feature type="compositionally biased region" description="Polar residues" evidence="1">
    <location>
        <begin position="139"/>
        <end position="168"/>
    </location>
</feature>
<evidence type="ECO:0000313" key="6">
    <source>
        <dbReference type="Proteomes" id="UP000182314"/>
    </source>
</evidence>
<evidence type="ECO:0000313" key="5">
    <source>
        <dbReference type="Proteomes" id="UP000078227"/>
    </source>
</evidence>
<reference evidence="3 5" key="2">
    <citation type="submission" date="2021-03" db="EMBL/GenBank/DDBJ databases">
        <authorList>
            <person name="Li Y."/>
            <person name="Li S."/>
            <person name="Chen M."/>
            <person name="Peng G."/>
            <person name="Tan Z."/>
            <person name="An Q."/>
        </authorList>
    </citation>
    <scope>NUCLEOTIDE SEQUENCE [LARGE SCALE GENOMIC DNA]</scope>
    <source>
        <strain evidence="3 5">Ola 51</strain>
    </source>
</reference>
<dbReference type="EMBL" id="CP014007">
    <property type="protein sequence ID" value="ANI81293.2"/>
    <property type="molecule type" value="Genomic_DNA"/>
</dbReference>
<dbReference type="Gene3D" id="1.10.530.10">
    <property type="match status" value="1"/>
</dbReference>
<evidence type="ECO:0000259" key="2">
    <source>
        <dbReference type="Pfam" id="PF01464"/>
    </source>
</evidence>
<dbReference type="SUPFAM" id="SSF53955">
    <property type="entry name" value="Lysozyme-like"/>
    <property type="match status" value="1"/>
</dbReference>
<protein>
    <submittedName>
        <fullName evidence="3">Lytic transglycosylase domain-containing protein</fullName>
    </submittedName>
    <submittedName>
        <fullName evidence="4">Transglycosylase SLT domain-containing protein</fullName>
    </submittedName>
</protein>
<evidence type="ECO:0000313" key="3">
    <source>
        <dbReference type="EMBL" id="ANI81293.2"/>
    </source>
</evidence>
<dbReference type="RefSeq" id="WP_082934066.1">
    <property type="nucleotide sequence ID" value="NZ_CP014007.2"/>
</dbReference>
<feature type="domain" description="Transglycosylase SLT" evidence="2">
    <location>
        <begin position="187"/>
        <end position="289"/>
    </location>
</feature>
<feature type="compositionally biased region" description="Low complexity" evidence="1">
    <location>
        <begin position="117"/>
        <end position="126"/>
    </location>
</feature>
<feature type="compositionally biased region" description="Polar residues" evidence="1">
    <location>
        <begin position="1"/>
        <end position="11"/>
    </location>
</feature>
<feature type="region of interest" description="Disordered" evidence="1">
    <location>
        <begin position="117"/>
        <end position="176"/>
    </location>
</feature>
<dbReference type="AlphaFoldDB" id="A0AA94KR67"/>
<dbReference type="Pfam" id="PF01464">
    <property type="entry name" value="SLT"/>
    <property type="match status" value="1"/>
</dbReference>
<evidence type="ECO:0000313" key="4">
    <source>
        <dbReference type="EMBL" id="SFC87842.1"/>
    </source>
</evidence>
<gene>
    <name evidence="3" type="ORF">AWR26_03670</name>
    <name evidence="4" type="ORF">SAMN05216286_3576</name>
</gene>
<dbReference type="Proteomes" id="UP000182314">
    <property type="component" value="Unassembled WGS sequence"/>
</dbReference>
<feature type="region of interest" description="Disordered" evidence="1">
    <location>
        <begin position="57"/>
        <end position="90"/>
    </location>
</feature>
<reference evidence="4 6" key="1">
    <citation type="submission" date="2016-10" db="EMBL/GenBank/DDBJ databases">
        <authorList>
            <person name="Varghese N."/>
            <person name="Submissions S."/>
        </authorList>
    </citation>
    <scope>NUCLEOTIDE SEQUENCE [LARGE SCALE GENOMIC DNA]</scope>
    <source>
        <strain evidence="4 6">CGMCC 1.7012</strain>
    </source>
</reference>
<name>A0AA94KR67_9ENTR</name>
<dbReference type="CDD" id="cd00254">
    <property type="entry name" value="LT-like"/>
    <property type="match status" value="1"/>
</dbReference>
<dbReference type="InterPro" id="IPR008258">
    <property type="entry name" value="Transglycosylase_SLT_dom_1"/>
</dbReference>
<dbReference type="InterPro" id="IPR023346">
    <property type="entry name" value="Lysozyme-like_dom_sf"/>
</dbReference>
<keyword evidence="5" id="KW-1185">Reference proteome</keyword>
<accession>A0AA94KR67</accession>
<dbReference type="EMBL" id="FOKO01000004">
    <property type="protein sequence ID" value="SFC87842.1"/>
    <property type="molecule type" value="Genomic_DNA"/>
</dbReference>
<dbReference type="Proteomes" id="UP000078227">
    <property type="component" value="Chromosome"/>
</dbReference>
<proteinExistence type="predicted"/>
<organism evidence="4 6">
    <name type="scientific">Kosakonia oryzae</name>
    <dbReference type="NCBI Taxonomy" id="497725"/>
    <lineage>
        <taxon>Bacteria</taxon>
        <taxon>Pseudomonadati</taxon>
        <taxon>Pseudomonadota</taxon>
        <taxon>Gammaproteobacteria</taxon>
        <taxon>Enterobacterales</taxon>
        <taxon>Enterobacteriaceae</taxon>
        <taxon>Kosakonia</taxon>
    </lineage>
</organism>